<dbReference type="EMBL" id="BPQB01000007">
    <property type="protein sequence ID" value="GJE87671.1"/>
    <property type="molecule type" value="Genomic_DNA"/>
</dbReference>
<dbReference type="PROSITE" id="PS50082">
    <property type="entry name" value="WD_REPEATS_2"/>
    <property type="match status" value="2"/>
</dbReference>
<dbReference type="Proteomes" id="UP000703269">
    <property type="component" value="Unassembled WGS sequence"/>
</dbReference>
<feature type="repeat" description="WD" evidence="6">
    <location>
        <begin position="232"/>
        <end position="265"/>
    </location>
</feature>
<dbReference type="Pfam" id="PF00400">
    <property type="entry name" value="WD40"/>
    <property type="match status" value="2"/>
</dbReference>
<dbReference type="InterPro" id="IPR001680">
    <property type="entry name" value="WD40_rpt"/>
</dbReference>
<keyword evidence="8" id="KW-1185">Reference proteome</keyword>
<dbReference type="InterPro" id="IPR015943">
    <property type="entry name" value="WD40/YVTN_repeat-like_dom_sf"/>
</dbReference>
<dbReference type="AlphaFoldDB" id="A0A9P3L9V1"/>
<dbReference type="Gene3D" id="2.130.10.10">
    <property type="entry name" value="YVTN repeat-like/Quinoprotein amine dehydrogenase"/>
    <property type="match status" value="1"/>
</dbReference>
<evidence type="ECO:0000256" key="1">
    <source>
        <dbReference type="ARBA" id="ARBA00008075"/>
    </source>
</evidence>
<evidence type="ECO:0000256" key="2">
    <source>
        <dbReference type="ARBA" id="ARBA00022574"/>
    </source>
</evidence>
<dbReference type="InterPro" id="IPR051243">
    <property type="entry name" value="PcG_WD-repeat"/>
</dbReference>
<evidence type="ECO:0000256" key="6">
    <source>
        <dbReference type="PROSITE-ProRule" id="PRU00221"/>
    </source>
</evidence>
<evidence type="ECO:0000313" key="7">
    <source>
        <dbReference type="EMBL" id="GJE87671.1"/>
    </source>
</evidence>
<keyword evidence="5" id="KW-0804">Transcription</keyword>
<evidence type="ECO:0000256" key="3">
    <source>
        <dbReference type="ARBA" id="ARBA00022737"/>
    </source>
</evidence>
<keyword evidence="3" id="KW-0677">Repeat</keyword>
<dbReference type="SUPFAM" id="SSF50978">
    <property type="entry name" value="WD40 repeat-like"/>
    <property type="match status" value="1"/>
</dbReference>
<evidence type="ECO:0000256" key="4">
    <source>
        <dbReference type="ARBA" id="ARBA00023015"/>
    </source>
</evidence>
<evidence type="ECO:0000313" key="8">
    <source>
        <dbReference type="Proteomes" id="UP000703269"/>
    </source>
</evidence>
<protein>
    <submittedName>
        <fullName evidence="7">WD40 repeat-like protein</fullName>
    </submittedName>
</protein>
<dbReference type="OrthoDB" id="7318948at2759"/>
<organism evidence="7 8">
    <name type="scientific">Phanerochaete sordida</name>
    <dbReference type="NCBI Taxonomy" id="48140"/>
    <lineage>
        <taxon>Eukaryota</taxon>
        <taxon>Fungi</taxon>
        <taxon>Dikarya</taxon>
        <taxon>Basidiomycota</taxon>
        <taxon>Agaricomycotina</taxon>
        <taxon>Agaricomycetes</taxon>
        <taxon>Polyporales</taxon>
        <taxon>Phanerochaetaceae</taxon>
        <taxon>Phanerochaete</taxon>
    </lineage>
</organism>
<keyword evidence="2 6" id="KW-0853">WD repeat</keyword>
<dbReference type="PROSITE" id="PS50294">
    <property type="entry name" value="WD_REPEATS_REGION"/>
    <property type="match status" value="1"/>
</dbReference>
<gene>
    <name evidence="7" type="ORF">PsYK624_037540</name>
</gene>
<evidence type="ECO:0000256" key="5">
    <source>
        <dbReference type="ARBA" id="ARBA00023163"/>
    </source>
</evidence>
<dbReference type="SMART" id="SM00320">
    <property type="entry name" value="WD40"/>
    <property type="match status" value="2"/>
</dbReference>
<dbReference type="InterPro" id="IPR036322">
    <property type="entry name" value="WD40_repeat_dom_sf"/>
</dbReference>
<proteinExistence type="inferred from homology"/>
<sequence length="526" mass="59001">MQIDGQPRLWYREPTTNSPFVLSRFACGKDAPPFTASAAFPWHMQSLDEDLFSGQLREENQDAWRAMVQTWGGSVLVGSHGCAFIVHKNGSRTHVKVPRPGQKEPDSTVRAVAWVLSSTAITEPLAVVTASKSVFIFNVTSMTIVGQLRGHGGEILSIAVHPRWPHMFLTTSRDHSTRLYDLSYKPREVPNNPPWPPSTKPSFAGTAFGLHSSEPEGNGIGRCVGVLVGGRAGGHRAAVFAAAWHPSVDIIATGGMDRTVKIWRIPQVDHEKVKEDKEHLAREDKPLFSTDLLHKSRVLGIAWLNKDTLISYAAPALMRREHVEEMYEEPGEVAVWQWFGYSRYIKEGQLRPVTRGSIVDYRNSESLRIYALYALPIQGLKVHFYISRHQHHDPMLLVPDGRVIRIFNISHFKSKQPPDFPFEQGGGSKEDDSTAQLTAKMSNVEVGDQNSEDEADEVPEVYPLPKPVPRLFDEVPGWTVDVERARELHPSMPDIDMCELAWGGKVMIGIGKNGTFWQWRLREAQV</sequence>
<keyword evidence="4" id="KW-0805">Transcription regulation</keyword>
<reference evidence="7 8" key="1">
    <citation type="submission" date="2021-08" db="EMBL/GenBank/DDBJ databases">
        <title>Draft Genome Sequence of Phanerochaete sordida strain YK-624.</title>
        <authorList>
            <person name="Mori T."/>
            <person name="Dohra H."/>
            <person name="Suzuki T."/>
            <person name="Kawagishi H."/>
            <person name="Hirai H."/>
        </authorList>
    </citation>
    <scope>NUCLEOTIDE SEQUENCE [LARGE SCALE GENOMIC DNA]</scope>
    <source>
        <strain evidence="7 8">YK-624</strain>
    </source>
</reference>
<comment type="similarity">
    <text evidence="1">Belongs to the WD repeat ESC family.</text>
</comment>
<dbReference type="PANTHER" id="PTHR10253">
    <property type="entry name" value="POLYCOMB PROTEIN"/>
    <property type="match status" value="1"/>
</dbReference>
<accession>A0A9P3L9V1</accession>
<feature type="repeat" description="WD" evidence="6">
    <location>
        <begin position="148"/>
        <end position="183"/>
    </location>
</feature>
<name>A0A9P3L9V1_9APHY</name>
<comment type="caution">
    <text evidence="7">The sequence shown here is derived from an EMBL/GenBank/DDBJ whole genome shotgun (WGS) entry which is preliminary data.</text>
</comment>